<dbReference type="EMBL" id="JBHUHO010000024">
    <property type="protein sequence ID" value="MFD2115688.1"/>
    <property type="molecule type" value="Genomic_DNA"/>
</dbReference>
<proteinExistence type="predicted"/>
<evidence type="ECO:0000313" key="6">
    <source>
        <dbReference type="Proteomes" id="UP001597362"/>
    </source>
</evidence>
<feature type="domain" description="HTH araC/xylS-type" evidence="4">
    <location>
        <begin position="188"/>
        <end position="288"/>
    </location>
</feature>
<evidence type="ECO:0000313" key="5">
    <source>
        <dbReference type="EMBL" id="MFD2115688.1"/>
    </source>
</evidence>
<keyword evidence="1" id="KW-0805">Transcription regulation</keyword>
<accession>A0ABW4YJ20</accession>
<dbReference type="InterPro" id="IPR037923">
    <property type="entry name" value="HTH-like"/>
</dbReference>
<dbReference type="SUPFAM" id="SSF51215">
    <property type="entry name" value="Regulatory protein AraC"/>
    <property type="match status" value="1"/>
</dbReference>
<dbReference type="SUPFAM" id="SSF46689">
    <property type="entry name" value="Homeodomain-like"/>
    <property type="match status" value="2"/>
</dbReference>
<keyword evidence="2" id="KW-0238">DNA-binding</keyword>
<organism evidence="5 6">
    <name type="scientific">Paenibacillus yanchengensis</name>
    <dbReference type="NCBI Taxonomy" id="2035833"/>
    <lineage>
        <taxon>Bacteria</taxon>
        <taxon>Bacillati</taxon>
        <taxon>Bacillota</taxon>
        <taxon>Bacilli</taxon>
        <taxon>Bacillales</taxon>
        <taxon>Paenibacillaceae</taxon>
        <taxon>Paenibacillus</taxon>
    </lineage>
</organism>
<dbReference type="Gene3D" id="1.10.10.60">
    <property type="entry name" value="Homeodomain-like"/>
    <property type="match status" value="2"/>
</dbReference>
<comment type="caution">
    <text evidence="5">The sequence shown here is derived from an EMBL/GenBank/DDBJ whole genome shotgun (WGS) entry which is preliminary data.</text>
</comment>
<evidence type="ECO:0000256" key="2">
    <source>
        <dbReference type="ARBA" id="ARBA00023125"/>
    </source>
</evidence>
<evidence type="ECO:0000256" key="1">
    <source>
        <dbReference type="ARBA" id="ARBA00023015"/>
    </source>
</evidence>
<keyword evidence="3" id="KW-0804">Transcription</keyword>
<dbReference type="PRINTS" id="PR00032">
    <property type="entry name" value="HTHARAC"/>
</dbReference>
<dbReference type="PANTHER" id="PTHR43280">
    <property type="entry name" value="ARAC-FAMILY TRANSCRIPTIONAL REGULATOR"/>
    <property type="match status" value="1"/>
</dbReference>
<dbReference type="Pfam" id="PF12833">
    <property type="entry name" value="HTH_18"/>
    <property type="match status" value="1"/>
</dbReference>
<protein>
    <submittedName>
        <fullName evidence="5">AraC family transcriptional regulator</fullName>
    </submittedName>
</protein>
<evidence type="ECO:0000256" key="3">
    <source>
        <dbReference type="ARBA" id="ARBA00023163"/>
    </source>
</evidence>
<keyword evidence="6" id="KW-1185">Reference proteome</keyword>
<evidence type="ECO:0000259" key="4">
    <source>
        <dbReference type="PROSITE" id="PS01124"/>
    </source>
</evidence>
<name>A0ABW4YJ20_9BACL</name>
<dbReference type="InterPro" id="IPR003313">
    <property type="entry name" value="AraC-bd"/>
</dbReference>
<dbReference type="InterPro" id="IPR018060">
    <property type="entry name" value="HTH_AraC"/>
</dbReference>
<dbReference type="Proteomes" id="UP001597362">
    <property type="component" value="Unassembled WGS sequence"/>
</dbReference>
<dbReference type="InterPro" id="IPR020449">
    <property type="entry name" value="Tscrpt_reg_AraC-type_HTH"/>
</dbReference>
<reference evidence="6" key="1">
    <citation type="journal article" date="2019" name="Int. J. Syst. Evol. Microbiol.">
        <title>The Global Catalogue of Microorganisms (GCM) 10K type strain sequencing project: providing services to taxonomists for standard genome sequencing and annotation.</title>
        <authorList>
            <consortium name="The Broad Institute Genomics Platform"/>
            <consortium name="The Broad Institute Genome Sequencing Center for Infectious Disease"/>
            <person name="Wu L."/>
            <person name="Ma J."/>
        </authorList>
    </citation>
    <scope>NUCLEOTIDE SEQUENCE [LARGE SCALE GENOMIC DNA]</scope>
    <source>
        <strain evidence="6">GH52</strain>
    </source>
</reference>
<dbReference type="PROSITE" id="PS01124">
    <property type="entry name" value="HTH_ARAC_FAMILY_2"/>
    <property type="match status" value="1"/>
</dbReference>
<sequence>MNLYRRTFDNQAPFPFEFEYKDTKTAQSELPNHWHDWYEIAYVYSGHGTFFIDQSYFDAGPGDLFLIPANTIHYSFPESDNPKTATALFFNAAFTYSAPLGDAYTYLRAFELAKRYKAYRHALQSDEQAVVSQSFDLIQRELTEQKAGYRQAVQLEVHRLLLFFSRLSGFTTSTSISPDVLPVPDWMKFILQTIDEQLQNAPLLRLTELATMANVSTAHLSRSFKKLTGMNITEYVTAKRIIRAKEILQHSDQNIADIAYDCGFESTTHFHRTFKKLTGETPASYRQLFINPKQRSFST</sequence>
<dbReference type="SMART" id="SM00342">
    <property type="entry name" value="HTH_ARAC"/>
    <property type="match status" value="1"/>
</dbReference>
<dbReference type="InterPro" id="IPR009057">
    <property type="entry name" value="Homeodomain-like_sf"/>
</dbReference>
<dbReference type="Pfam" id="PF02311">
    <property type="entry name" value="AraC_binding"/>
    <property type="match status" value="1"/>
</dbReference>
<dbReference type="PROSITE" id="PS00041">
    <property type="entry name" value="HTH_ARAC_FAMILY_1"/>
    <property type="match status" value="1"/>
</dbReference>
<dbReference type="Gene3D" id="2.60.120.10">
    <property type="entry name" value="Jelly Rolls"/>
    <property type="match status" value="1"/>
</dbReference>
<gene>
    <name evidence="5" type="ORF">ACFSJH_08105</name>
</gene>
<dbReference type="InterPro" id="IPR014710">
    <property type="entry name" value="RmlC-like_jellyroll"/>
</dbReference>
<dbReference type="PANTHER" id="PTHR43280:SF28">
    <property type="entry name" value="HTH-TYPE TRANSCRIPTIONAL ACTIVATOR RHAS"/>
    <property type="match status" value="1"/>
</dbReference>
<dbReference type="RefSeq" id="WP_377771098.1">
    <property type="nucleotide sequence ID" value="NZ_JBHUHO010000024.1"/>
</dbReference>
<dbReference type="InterPro" id="IPR018062">
    <property type="entry name" value="HTH_AraC-typ_CS"/>
</dbReference>